<dbReference type="SUPFAM" id="SSF52833">
    <property type="entry name" value="Thioredoxin-like"/>
    <property type="match status" value="1"/>
</dbReference>
<organism evidence="3 4">
    <name type="scientific">Suillus discolor</name>
    <dbReference type="NCBI Taxonomy" id="1912936"/>
    <lineage>
        <taxon>Eukaryota</taxon>
        <taxon>Fungi</taxon>
        <taxon>Dikarya</taxon>
        <taxon>Basidiomycota</taxon>
        <taxon>Agaricomycotina</taxon>
        <taxon>Agaricomycetes</taxon>
        <taxon>Agaricomycetidae</taxon>
        <taxon>Boletales</taxon>
        <taxon>Suillineae</taxon>
        <taxon>Suillaceae</taxon>
        <taxon>Suillus</taxon>
    </lineage>
</organism>
<dbReference type="Gene3D" id="3.40.30.10">
    <property type="entry name" value="Glutaredoxin"/>
    <property type="match status" value="1"/>
</dbReference>
<dbReference type="GO" id="GO:0015035">
    <property type="term" value="F:protein-disulfide reductase activity"/>
    <property type="evidence" value="ECO:0007669"/>
    <property type="project" value="TreeGrafter"/>
</dbReference>
<dbReference type="InterPro" id="IPR013766">
    <property type="entry name" value="Thioredoxin_domain"/>
</dbReference>
<keyword evidence="4" id="KW-1185">Reference proteome</keyword>
<evidence type="ECO:0000256" key="1">
    <source>
        <dbReference type="SAM" id="SignalP"/>
    </source>
</evidence>
<dbReference type="GO" id="GO:0034976">
    <property type="term" value="P:response to endoplasmic reticulum stress"/>
    <property type="evidence" value="ECO:0007669"/>
    <property type="project" value="TreeGrafter"/>
</dbReference>
<accession>A0A9P7JRS3</accession>
<protein>
    <submittedName>
        <fullName evidence="3">Thioredoxin-like protein</fullName>
    </submittedName>
</protein>
<evidence type="ECO:0000313" key="4">
    <source>
        <dbReference type="Proteomes" id="UP000823399"/>
    </source>
</evidence>
<dbReference type="Pfam" id="PF00085">
    <property type="entry name" value="Thioredoxin"/>
    <property type="match status" value="1"/>
</dbReference>
<feature type="domain" description="Thioredoxin" evidence="2">
    <location>
        <begin position="11"/>
        <end position="164"/>
    </location>
</feature>
<dbReference type="Proteomes" id="UP000823399">
    <property type="component" value="Unassembled WGS sequence"/>
</dbReference>
<gene>
    <name evidence="3" type="ORF">F5147DRAFT_809413</name>
</gene>
<dbReference type="PRINTS" id="PR00421">
    <property type="entry name" value="THIOREDOXIN"/>
</dbReference>
<proteinExistence type="predicted"/>
<dbReference type="RefSeq" id="XP_041290367.1">
    <property type="nucleotide sequence ID" value="XM_041443416.1"/>
</dbReference>
<name>A0A9P7JRS3_9AGAM</name>
<sequence length="270" mass="30054">MLLFSLTTLLVLLPTIVSAAIFPPDTKVKMLDPKGFRKVMKSNRTSVVAFVAPWCGHCQRMAPEYSKAAQNLSPLIPFYAVDCDAELNKRLCAEQSFQTLVQGVQGFPTLKVFPRGGRTEPEPYDSNERTSGKFIRWASRSVPNNVKALPHIHDIPAWLDKTSDLPRVILLNKDKKFPLLWQVLANNYGKKMAFGHHTDPNGAFAVSLGFPATVEGKTSKVIVYLPGSSVPILYEGMTKYEPLTKFFRSILDGSADILQTSPEQSVRDEL</sequence>
<dbReference type="PANTHER" id="PTHR45815">
    <property type="entry name" value="PROTEIN DISULFIDE-ISOMERASE A6"/>
    <property type="match status" value="1"/>
</dbReference>
<evidence type="ECO:0000259" key="2">
    <source>
        <dbReference type="PROSITE" id="PS51352"/>
    </source>
</evidence>
<dbReference type="GO" id="GO:0005788">
    <property type="term" value="C:endoplasmic reticulum lumen"/>
    <property type="evidence" value="ECO:0007669"/>
    <property type="project" value="TreeGrafter"/>
</dbReference>
<evidence type="ECO:0000313" key="3">
    <source>
        <dbReference type="EMBL" id="KAG2103063.1"/>
    </source>
</evidence>
<feature type="chain" id="PRO_5040395438" evidence="1">
    <location>
        <begin position="20"/>
        <end position="270"/>
    </location>
</feature>
<dbReference type="EMBL" id="JABBWM010000045">
    <property type="protein sequence ID" value="KAG2103063.1"/>
    <property type="molecule type" value="Genomic_DNA"/>
</dbReference>
<dbReference type="OrthoDB" id="427280at2759"/>
<feature type="signal peptide" evidence="1">
    <location>
        <begin position="1"/>
        <end position="19"/>
    </location>
</feature>
<comment type="caution">
    <text evidence="3">The sequence shown here is derived from an EMBL/GenBank/DDBJ whole genome shotgun (WGS) entry which is preliminary data.</text>
</comment>
<dbReference type="PANTHER" id="PTHR45815:SF3">
    <property type="entry name" value="PROTEIN DISULFIDE-ISOMERASE A6"/>
    <property type="match status" value="1"/>
</dbReference>
<dbReference type="InterPro" id="IPR036249">
    <property type="entry name" value="Thioredoxin-like_sf"/>
</dbReference>
<dbReference type="PROSITE" id="PS51352">
    <property type="entry name" value="THIOREDOXIN_2"/>
    <property type="match status" value="1"/>
</dbReference>
<keyword evidence="1" id="KW-0732">Signal</keyword>
<dbReference type="AlphaFoldDB" id="A0A9P7JRS3"/>
<reference evidence="3" key="1">
    <citation type="journal article" date="2020" name="New Phytol.">
        <title>Comparative genomics reveals dynamic genome evolution in host specialist ectomycorrhizal fungi.</title>
        <authorList>
            <person name="Lofgren L.A."/>
            <person name="Nguyen N.H."/>
            <person name="Vilgalys R."/>
            <person name="Ruytinx J."/>
            <person name="Liao H.L."/>
            <person name="Branco S."/>
            <person name="Kuo A."/>
            <person name="LaButti K."/>
            <person name="Lipzen A."/>
            <person name="Andreopoulos W."/>
            <person name="Pangilinan J."/>
            <person name="Riley R."/>
            <person name="Hundley H."/>
            <person name="Na H."/>
            <person name="Barry K."/>
            <person name="Grigoriev I.V."/>
            <person name="Stajich J.E."/>
            <person name="Kennedy P.G."/>
        </authorList>
    </citation>
    <scope>NUCLEOTIDE SEQUENCE</scope>
    <source>
        <strain evidence="3">FC423</strain>
    </source>
</reference>
<dbReference type="GeneID" id="64705675"/>